<dbReference type="PANTHER" id="PTHR45689">
    <property type="entry name" value="I[[H]] CHANNEL, ISOFORM E"/>
    <property type="match status" value="1"/>
</dbReference>
<name>A0A7S2QJZ4_9DINO</name>
<dbReference type="GO" id="GO:0098855">
    <property type="term" value="C:HCN channel complex"/>
    <property type="evidence" value="ECO:0007669"/>
    <property type="project" value="TreeGrafter"/>
</dbReference>
<dbReference type="Pfam" id="PF00520">
    <property type="entry name" value="Ion_trans"/>
    <property type="match status" value="1"/>
</dbReference>
<proteinExistence type="predicted"/>
<keyword evidence="2" id="KW-0812">Transmembrane</keyword>
<evidence type="ECO:0000256" key="6">
    <source>
        <dbReference type="SAM" id="MobiDB-lite"/>
    </source>
</evidence>
<dbReference type="PANTHER" id="PTHR45689:SF5">
    <property type="entry name" value="I[[H]] CHANNEL, ISOFORM E"/>
    <property type="match status" value="1"/>
</dbReference>
<dbReference type="SUPFAM" id="SSF81324">
    <property type="entry name" value="Voltage-gated potassium channels"/>
    <property type="match status" value="1"/>
</dbReference>
<evidence type="ECO:0000256" key="2">
    <source>
        <dbReference type="ARBA" id="ARBA00022692"/>
    </source>
</evidence>
<dbReference type="AlphaFoldDB" id="A0A7S2QJZ4"/>
<feature type="coiled-coil region" evidence="5">
    <location>
        <begin position="77"/>
        <end position="104"/>
    </location>
</feature>
<evidence type="ECO:0000256" key="4">
    <source>
        <dbReference type="ARBA" id="ARBA00023136"/>
    </source>
</evidence>
<accession>A0A7S2QJZ4</accession>
<dbReference type="GO" id="GO:0005249">
    <property type="term" value="F:voltage-gated potassium channel activity"/>
    <property type="evidence" value="ECO:0007669"/>
    <property type="project" value="TreeGrafter"/>
</dbReference>
<evidence type="ECO:0000256" key="3">
    <source>
        <dbReference type="ARBA" id="ARBA00022989"/>
    </source>
</evidence>
<gene>
    <name evidence="8" type="ORF">BRAN1462_LOCUS62422</name>
</gene>
<feature type="region of interest" description="Disordered" evidence="6">
    <location>
        <begin position="254"/>
        <end position="273"/>
    </location>
</feature>
<keyword evidence="4" id="KW-0472">Membrane</keyword>
<comment type="subcellular location">
    <subcellularLocation>
        <location evidence="1">Membrane</location>
        <topology evidence="1">Multi-pass membrane protein</topology>
    </subcellularLocation>
</comment>
<reference evidence="8" key="1">
    <citation type="submission" date="2021-01" db="EMBL/GenBank/DDBJ databases">
        <authorList>
            <person name="Corre E."/>
            <person name="Pelletier E."/>
            <person name="Niang G."/>
            <person name="Scheremetjew M."/>
            <person name="Finn R."/>
            <person name="Kale V."/>
            <person name="Holt S."/>
            <person name="Cochrane G."/>
            <person name="Meng A."/>
            <person name="Brown T."/>
            <person name="Cohen L."/>
        </authorList>
    </citation>
    <scope>NUCLEOTIDE SEQUENCE</scope>
    <source>
        <strain evidence="8">RCC3387</strain>
    </source>
</reference>
<feature type="region of interest" description="Disordered" evidence="6">
    <location>
        <begin position="114"/>
        <end position="156"/>
    </location>
</feature>
<evidence type="ECO:0000259" key="7">
    <source>
        <dbReference type="Pfam" id="PF00520"/>
    </source>
</evidence>
<dbReference type="InterPro" id="IPR018490">
    <property type="entry name" value="cNMP-bd_dom_sf"/>
</dbReference>
<evidence type="ECO:0000256" key="5">
    <source>
        <dbReference type="SAM" id="Coils"/>
    </source>
</evidence>
<dbReference type="GO" id="GO:0035725">
    <property type="term" value="P:sodium ion transmembrane transport"/>
    <property type="evidence" value="ECO:0007669"/>
    <property type="project" value="TreeGrafter"/>
</dbReference>
<keyword evidence="3" id="KW-1133">Transmembrane helix</keyword>
<dbReference type="GO" id="GO:0003254">
    <property type="term" value="P:regulation of membrane depolarization"/>
    <property type="evidence" value="ECO:0007669"/>
    <property type="project" value="TreeGrafter"/>
</dbReference>
<evidence type="ECO:0000256" key="1">
    <source>
        <dbReference type="ARBA" id="ARBA00004141"/>
    </source>
</evidence>
<organism evidence="8">
    <name type="scientific">Zooxanthella nutricula</name>
    <dbReference type="NCBI Taxonomy" id="1333877"/>
    <lineage>
        <taxon>Eukaryota</taxon>
        <taxon>Sar</taxon>
        <taxon>Alveolata</taxon>
        <taxon>Dinophyceae</taxon>
        <taxon>Peridiniales</taxon>
        <taxon>Peridiniales incertae sedis</taxon>
        <taxon>Zooxanthella</taxon>
    </lineage>
</organism>
<dbReference type="Gene3D" id="2.60.120.10">
    <property type="entry name" value="Jelly Rolls"/>
    <property type="match status" value="1"/>
</dbReference>
<dbReference type="EMBL" id="HBGW01098450">
    <property type="protein sequence ID" value="CAD9644600.1"/>
    <property type="molecule type" value="Transcribed_RNA"/>
</dbReference>
<dbReference type="InterPro" id="IPR014710">
    <property type="entry name" value="RmlC-like_jellyroll"/>
</dbReference>
<feature type="compositionally biased region" description="Polar residues" evidence="6">
    <location>
        <begin position="116"/>
        <end position="134"/>
    </location>
</feature>
<protein>
    <recommendedName>
        <fullName evidence="7">Ion transport domain-containing protein</fullName>
    </recommendedName>
</protein>
<evidence type="ECO:0000313" key="8">
    <source>
        <dbReference type="EMBL" id="CAD9644600.1"/>
    </source>
</evidence>
<keyword evidence="5" id="KW-0175">Coiled coil</keyword>
<dbReference type="Gene3D" id="1.10.287.70">
    <property type="match status" value="1"/>
</dbReference>
<feature type="domain" description="Ion transport" evidence="7">
    <location>
        <begin position="444"/>
        <end position="678"/>
    </location>
</feature>
<dbReference type="SUPFAM" id="SSF51206">
    <property type="entry name" value="cAMP-binding domain-like"/>
    <property type="match status" value="1"/>
</dbReference>
<dbReference type="InterPro" id="IPR051413">
    <property type="entry name" value="K/Na_HCN_channel"/>
</dbReference>
<sequence length="944" mass="103218">MESVQSHAQSSGPVAFGGLLANVNSSFGAGVTPALGGGGGTPAFGGGASQRTKKAGEHLAEVKHGFLELQTQVMGMLNDALQRIDQAQRENIELQQENFFLRQRGMQTKHRIVSSAMGSSVQSRRGSTQSNTSGHHSHFSSAVPPTVPEGPAEPSAPVLRRKSAFQHFSSLFQTGRSKDSSNSLTVDSVNIRPELHKQSSHQSVRFDVDDSGNVLSLPPGQCPSMAPSIVAPSEGSMPPLWLSQQSQGSVVVQNRSVSSAPPENVTASGPADSTAGATATAGLLSVNNSSTPAGSCSVTSWSRNAVVGNSDAEGGEHPPYESGAAVEAMKSLPLPNSLHVEIHGSVEEEDDESAFEGKDKVVSNCEHGSAVAAAIQTMQTTGVDYQPLAFWKETFSDVNEAPVHYGATWLSSGHTWAKAHAQEDNAERPVRRVLLDPSSAVRAVWDVVSCLLILYDLIVIPMDFLALEENLLIFQVGTWLTRLFWTADIGMSLMTGFTKDNGVIEMRVWPVFKKYLMTWFVLDVCLIGLDWTVLVLESGSGAGYARLGKATVRIVRVMRMIRLVRIARLSVLYQFFTETVASERLLIMVGVMRSGLLVLALSHVTACLWYGLAVAQESNNWIDHGFADDPIGTRYAMALHWSLSQLTGGMDEVTPECVQERLFAITVCIISFVGSVFLVSTWTSSMTQLHIVGSSEAQKLAVLRDFLGQHGVSKDLVLRVVRNSRHRIRQERRQTPETRVELLTRVSEPLRAEIHYEMYSGTLRRHVMFDEFAHNSPGLLLRLCHTASSILRFSAGDTVFQTGEVPSPPQMFVALPGACMQYACAQVTDPNACSEDEFESEDGVNDGWFQVLENQWIAEATLWTRWVHVGDLITTQESRLYSFDVHTFLEIFRSYQHLAALPKTYASKFVKKMNSLEEGPNDLFTLEEDLSRSASTASRRAALI</sequence>
<dbReference type="InterPro" id="IPR005821">
    <property type="entry name" value="Ion_trans_dom"/>
</dbReference>